<dbReference type="EMBL" id="VLTM01000163">
    <property type="protein sequence ID" value="KAA0147515.1"/>
    <property type="molecule type" value="Genomic_DNA"/>
</dbReference>
<dbReference type="Pfam" id="PF00884">
    <property type="entry name" value="Sulfatase"/>
    <property type="match status" value="1"/>
</dbReference>
<keyword evidence="1" id="KW-0479">Metal-binding</keyword>
<evidence type="ECO:0000256" key="3">
    <source>
        <dbReference type="ARBA" id="ARBA00023180"/>
    </source>
</evidence>
<dbReference type="Gene3D" id="3.40.720.10">
    <property type="entry name" value="Alkaline Phosphatase, subunit A"/>
    <property type="match status" value="1"/>
</dbReference>
<comment type="caution">
    <text evidence="7">The sequence shown here is derived from an EMBL/GenBank/DDBJ whole genome shotgun (WGS) entry which is preliminary data.</text>
</comment>
<dbReference type="PANTHER" id="PTHR10342:SF274">
    <property type="entry name" value="ARYLSULFATASE B"/>
    <property type="match status" value="1"/>
</dbReference>
<name>A0A5A8DV16_CAFRO</name>
<evidence type="ECO:0000313" key="9">
    <source>
        <dbReference type="Proteomes" id="UP000324907"/>
    </source>
</evidence>
<evidence type="ECO:0000256" key="1">
    <source>
        <dbReference type="ARBA" id="ARBA00022723"/>
    </source>
</evidence>
<feature type="domain" description="Sulfatase N-terminal" evidence="4">
    <location>
        <begin position="2"/>
        <end position="351"/>
    </location>
</feature>
<evidence type="ECO:0000259" key="4">
    <source>
        <dbReference type="Pfam" id="PF00884"/>
    </source>
</evidence>
<accession>A0A5A8DV16</accession>
<keyword evidence="2" id="KW-0106">Calcium</keyword>
<dbReference type="Gene3D" id="3.30.1120.10">
    <property type="match status" value="1"/>
</dbReference>
<protein>
    <recommendedName>
        <fullName evidence="4">Sulfatase N-terminal domain-containing protein</fullName>
    </recommendedName>
</protein>
<dbReference type="PANTHER" id="PTHR10342">
    <property type="entry name" value="ARYLSULFATASE"/>
    <property type="match status" value="1"/>
</dbReference>
<evidence type="ECO:0000313" key="8">
    <source>
        <dbReference type="Proteomes" id="UP000322899"/>
    </source>
</evidence>
<evidence type="ECO:0000256" key="2">
    <source>
        <dbReference type="ARBA" id="ARBA00022837"/>
    </source>
</evidence>
<dbReference type="CDD" id="cd16029">
    <property type="entry name" value="4-S"/>
    <property type="match status" value="1"/>
</dbReference>
<evidence type="ECO:0000313" key="6">
    <source>
        <dbReference type="EMBL" id="KAA0166681.1"/>
    </source>
</evidence>
<dbReference type="InterPro" id="IPR000917">
    <property type="entry name" value="Sulfatase_N"/>
</dbReference>
<evidence type="ECO:0000313" key="7">
    <source>
        <dbReference type="EMBL" id="KAA0169098.1"/>
    </source>
</evidence>
<dbReference type="GO" id="GO:0046872">
    <property type="term" value="F:metal ion binding"/>
    <property type="evidence" value="ECO:0007669"/>
    <property type="project" value="UniProtKB-KW"/>
</dbReference>
<organism evidence="7 8">
    <name type="scientific">Cafeteria roenbergensis</name>
    <name type="common">Marine flagellate</name>
    <dbReference type="NCBI Taxonomy" id="33653"/>
    <lineage>
        <taxon>Eukaryota</taxon>
        <taxon>Sar</taxon>
        <taxon>Stramenopiles</taxon>
        <taxon>Bigyra</taxon>
        <taxon>Opalozoa</taxon>
        <taxon>Bicosoecida</taxon>
        <taxon>Cafeteriaceae</taxon>
        <taxon>Cafeteria</taxon>
    </lineage>
</organism>
<dbReference type="InterPro" id="IPR047115">
    <property type="entry name" value="ARSB"/>
</dbReference>
<keyword evidence="3" id="KW-0325">Glycoprotein</keyword>
<dbReference type="GO" id="GO:0008484">
    <property type="term" value="F:sulfuric ester hydrolase activity"/>
    <property type="evidence" value="ECO:0007669"/>
    <property type="project" value="InterPro"/>
</dbReference>
<proteinExistence type="predicted"/>
<gene>
    <name evidence="7" type="ORF">FNF27_07051</name>
    <name evidence="6" type="ORF">FNF28_03055</name>
    <name evidence="5" type="ORF">FNF31_07575</name>
</gene>
<sequence length="514" mass="56819">MVLVDDLGWGDVNFNRMNPVTGGSEPADPEIRTPTMDALVDQGIHLTRHYVYKFCTPTRSSLISGRFPVHVQTSLANPEKPFAGVPRNMTGIGWKLKQGGYYTAWVGKQDTGMATPHHTPEGRGFDESLIYFSHKNDYWTQQEMQSECTKYGTVVDYWDTGKPAFGQNGTMFEEFAFRDRILSIVDKHDFSQDLFLLYTPHVAHCPLQVPQSYLDAFDFMGDDESACSAQTPYIFPGSSASDFKCRQQYHSMVNLLDDNLRNITDALKRRGVWNETLMMFSSDNGGPIVLPESGSNNHPLRGSKYSEFEGGVRAAAFASGGWLPRSVQGTRSNELAHVADWYTTFSKLVGVDPADPWAKQSGLPPVDGLDLTDLLTSPSGQSPHVAIPVTDLSYIKGNYKLIVSKEAGFASWAGERFPNSSSSKSPVEGVSMKCGDGCLFDVVEDPTEHHELSASMPEKVQELMADYLAAKQSFFTNNDTGVMSCPPGISMPCACWMVQHKYGGFFGPYQEVTV</sequence>
<dbReference type="Proteomes" id="UP000325113">
    <property type="component" value="Unassembled WGS sequence"/>
</dbReference>
<evidence type="ECO:0000313" key="10">
    <source>
        <dbReference type="Proteomes" id="UP000325113"/>
    </source>
</evidence>
<dbReference type="AlphaFoldDB" id="A0A5A8DV16"/>
<dbReference type="EMBL" id="VLTO01000073">
    <property type="protein sequence ID" value="KAA0169098.1"/>
    <property type="molecule type" value="Genomic_DNA"/>
</dbReference>
<dbReference type="Proteomes" id="UP000324907">
    <property type="component" value="Unassembled WGS sequence"/>
</dbReference>
<dbReference type="Proteomes" id="UP000322899">
    <property type="component" value="Unassembled WGS sequence"/>
</dbReference>
<dbReference type="OrthoDB" id="195633at2759"/>
<dbReference type="SUPFAM" id="SSF53649">
    <property type="entry name" value="Alkaline phosphatase-like"/>
    <property type="match status" value="1"/>
</dbReference>
<dbReference type="InterPro" id="IPR017850">
    <property type="entry name" value="Alkaline_phosphatase_core_sf"/>
</dbReference>
<evidence type="ECO:0000313" key="5">
    <source>
        <dbReference type="EMBL" id="KAA0147515.1"/>
    </source>
</evidence>
<reference evidence="8 9" key="1">
    <citation type="submission" date="2019-07" db="EMBL/GenBank/DDBJ databases">
        <title>Genomes of Cafeteria roenbergensis.</title>
        <authorList>
            <person name="Fischer M.G."/>
            <person name="Hackl T."/>
            <person name="Roman M."/>
        </authorList>
    </citation>
    <scope>NUCLEOTIDE SEQUENCE [LARGE SCALE GENOMIC DNA]</scope>
    <source>
        <strain evidence="5 10">Cflag</strain>
        <strain evidence="7 8">E4-10P</strain>
        <strain evidence="6 9">RCC970-E3</strain>
    </source>
</reference>
<dbReference type="EMBL" id="VLTL01000038">
    <property type="protein sequence ID" value="KAA0166681.1"/>
    <property type="molecule type" value="Genomic_DNA"/>
</dbReference>